<name>A0ABX3NQT6_9BACT</name>
<keyword evidence="2" id="KW-1185">Reference proteome</keyword>
<evidence type="ECO:0000313" key="1">
    <source>
        <dbReference type="EMBL" id="OQP43780.1"/>
    </source>
</evidence>
<accession>A0ABX3NQT6</accession>
<dbReference type="RefSeq" id="WP_014218761.1">
    <property type="nucleotide sequence ID" value="NZ_LWBO01000034.1"/>
</dbReference>
<organism evidence="1 2">
    <name type="scientific">Niastella koreensis</name>
    <dbReference type="NCBI Taxonomy" id="354356"/>
    <lineage>
        <taxon>Bacteria</taxon>
        <taxon>Pseudomonadati</taxon>
        <taxon>Bacteroidota</taxon>
        <taxon>Chitinophagia</taxon>
        <taxon>Chitinophagales</taxon>
        <taxon>Chitinophagaceae</taxon>
        <taxon>Niastella</taxon>
    </lineage>
</organism>
<gene>
    <name evidence="1" type="ORF">A4D02_09870</name>
</gene>
<proteinExistence type="predicted"/>
<protein>
    <submittedName>
        <fullName evidence="1">Uncharacterized protein</fullName>
    </submittedName>
</protein>
<dbReference type="Proteomes" id="UP000192277">
    <property type="component" value="Unassembled WGS sequence"/>
</dbReference>
<dbReference type="EMBL" id="LWBO01000034">
    <property type="protein sequence ID" value="OQP43780.1"/>
    <property type="molecule type" value="Genomic_DNA"/>
</dbReference>
<evidence type="ECO:0000313" key="2">
    <source>
        <dbReference type="Proteomes" id="UP000192277"/>
    </source>
</evidence>
<sequence length="225" mass="25698">MRTIITILLLALSQTIFSQKPDYELYKTGGSLRNGRIVLYKDSTWCLEHGGESSSYFSFGKWTQKQNTLTCTPVNSTTFNPISKIDTFATNDSLLTVSIFDKKGNNITWQVTVIQHLKNNHRINMPLDSANTKRTCIKETNSTIVLGSLQKMLKLKTQINTGNATLIKIYLNTPENWLFGPGSKWDFDSHTFKLIKDKNRLTSTDPYDFGWDTDRPTVFIKQKNN</sequence>
<reference evidence="1 2" key="1">
    <citation type="submission" date="2016-04" db="EMBL/GenBank/DDBJ databases">
        <authorList>
            <person name="Chen L."/>
            <person name="Zhuang W."/>
            <person name="Wang G."/>
        </authorList>
    </citation>
    <scope>NUCLEOTIDE SEQUENCE [LARGE SCALE GENOMIC DNA]</scope>
    <source>
        <strain evidence="2">GR20</strain>
    </source>
</reference>
<comment type="caution">
    <text evidence="1">The sequence shown here is derived from an EMBL/GenBank/DDBJ whole genome shotgun (WGS) entry which is preliminary data.</text>
</comment>